<dbReference type="GO" id="GO:0005524">
    <property type="term" value="F:ATP binding"/>
    <property type="evidence" value="ECO:0007669"/>
    <property type="project" value="InterPro"/>
</dbReference>
<dbReference type="EMBL" id="CP053452">
    <property type="protein sequence ID" value="QJW96911.1"/>
    <property type="molecule type" value="Genomic_DNA"/>
</dbReference>
<feature type="domain" description="ATPase dynein-related AAA" evidence="1">
    <location>
        <begin position="28"/>
        <end position="137"/>
    </location>
</feature>
<reference evidence="3" key="1">
    <citation type="submission" date="2020-05" db="EMBL/GenBank/DDBJ databases">
        <title>Frigoriglobus tundricola gen. nov., sp. nov., a psychrotolerant cellulolytic planctomycete of the family Gemmataceae with two divergent copies of 16S rRNA gene.</title>
        <authorList>
            <person name="Kulichevskaya I.S."/>
            <person name="Ivanova A.A."/>
            <person name="Naumoff D.G."/>
            <person name="Beletsky A.V."/>
            <person name="Rijpstra W.I.C."/>
            <person name="Sinninghe Damste J.S."/>
            <person name="Mardanov A.V."/>
            <person name="Ravin N.V."/>
            <person name="Dedysh S.N."/>
        </authorList>
    </citation>
    <scope>NUCLEOTIDE SEQUENCE [LARGE SCALE GENOMIC DNA]</scope>
    <source>
        <strain evidence="3">PL17</strain>
    </source>
</reference>
<dbReference type="SUPFAM" id="SSF52540">
    <property type="entry name" value="P-loop containing nucleoside triphosphate hydrolases"/>
    <property type="match status" value="1"/>
</dbReference>
<name>A0A6M5YUI4_9BACT</name>
<dbReference type="Proteomes" id="UP000503447">
    <property type="component" value="Chromosome"/>
</dbReference>
<keyword evidence="3" id="KW-1185">Reference proteome</keyword>
<dbReference type="InterPro" id="IPR027417">
    <property type="entry name" value="P-loop_NTPase"/>
</dbReference>
<accession>A0A6M5YUI4</accession>
<sequence>MPTSPPHTTVTLSQAKELIRCLADTESVLLLSAPGVGKSEIVRQAAREAGLELRSLLGTQIAPEDVSGVPKLVGNRSVFCPPRVLLPTDDTPFCLFLDELPAAPPDVQKAFYSLLLERRLGEYRLPKGTWVVAAGNRTEDRALVRTVSSALVNRVFVLPVRVDQSEWLAWAERNGVRPELRSFIRYVPLALQRPVPAEPVPFSTPRAWALLSRDMHLAERAGRLTPDERRALAFGRLTAHDAALLCALCEDGLGDLRPAADYVNNPALLPKSETAMWFVISRLRQAVGTRQLRTPEDPPAAAAFHAQVNTFLGTIGEEYRFALLLDQIEHWADLGANEVMLDTLKRVTGVPVGHGA</sequence>
<dbReference type="KEGG" id="ftj:FTUN_4471"/>
<dbReference type="CDD" id="cd00009">
    <property type="entry name" value="AAA"/>
    <property type="match status" value="1"/>
</dbReference>
<evidence type="ECO:0000259" key="1">
    <source>
        <dbReference type="Pfam" id="PF07728"/>
    </source>
</evidence>
<dbReference type="AlphaFoldDB" id="A0A6M5YUI4"/>
<organism evidence="2 3">
    <name type="scientific">Frigoriglobus tundricola</name>
    <dbReference type="NCBI Taxonomy" id="2774151"/>
    <lineage>
        <taxon>Bacteria</taxon>
        <taxon>Pseudomonadati</taxon>
        <taxon>Planctomycetota</taxon>
        <taxon>Planctomycetia</taxon>
        <taxon>Gemmatales</taxon>
        <taxon>Gemmataceae</taxon>
        <taxon>Frigoriglobus</taxon>
    </lineage>
</organism>
<dbReference type="InterPro" id="IPR011704">
    <property type="entry name" value="ATPase_dyneun-rel_AAA"/>
</dbReference>
<dbReference type="RefSeq" id="WP_171472409.1">
    <property type="nucleotide sequence ID" value="NZ_CP053452.2"/>
</dbReference>
<dbReference type="Pfam" id="PF07728">
    <property type="entry name" value="AAA_5"/>
    <property type="match status" value="1"/>
</dbReference>
<proteinExistence type="predicted"/>
<dbReference type="GO" id="GO:0016887">
    <property type="term" value="F:ATP hydrolysis activity"/>
    <property type="evidence" value="ECO:0007669"/>
    <property type="project" value="InterPro"/>
</dbReference>
<evidence type="ECO:0000313" key="3">
    <source>
        <dbReference type="Proteomes" id="UP000503447"/>
    </source>
</evidence>
<evidence type="ECO:0000313" key="2">
    <source>
        <dbReference type="EMBL" id="QJW96911.1"/>
    </source>
</evidence>
<dbReference type="Gene3D" id="3.40.50.300">
    <property type="entry name" value="P-loop containing nucleotide triphosphate hydrolases"/>
    <property type="match status" value="1"/>
</dbReference>
<gene>
    <name evidence="2" type="ORF">FTUN_4471</name>
</gene>
<protein>
    <submittedName>
        <fullName evidence="2">AAA_5 domain-containing protein</fullName>
    </submittedName>
</protein>